<evidence type="ECO:0000313" key="4">
    <source>
        <dbReference type="Proteomes" id="UP000283586"/>
    </source>
</evidence>
<evidence type="ECO:0000313" key="3">
    <source>
        <dbReference type="EMBL" id="RHN05378.1"/>
    </source>
</evidence>
<sequence length="239" mass="27089">MRKRILGAAVLFSFIVSLTAASNMKEDVKIKEVPAMEGLAAGSIRFAHSFTPESDEKTGIEKKESMIVTSAYDDDLMQEKIRTTKETKMEEAAQAVQETPAEQTAQIVQETQAAPAAPENRWHITLSPDETELLARIVWLESQGEPVKGQQAVVEVVFNRMRSDVYPDTLYEVLSQKNPVQFCSFKNRDRAKPTQKEYDSIQQVLDGKTRILRDDTMYFSTFPLTEHVEVKIGGHYFCY</sequence>
<feature type="domain" description="Cell wall hydrolase SleB" evidence="2">
    <location>
        <begin position="144"/>
        <end position="237"/>
    </location>
</feature>
<reference evidence="3 4" key="1">
    <citation type="submission" date="2018-08" db="EMBL/GenBank/DDBJ databases">
        <title>A genome reference for cultivated species of the human gut microbiota.</title>
        <authorList>
            <person name="Zou Y."/>
            <person name="Xue W."/>
            <person name="Luo G."/>
        </authorList>
    </citation>
    <scope>NUCLEOTIDE SEQUENCE [LARGE SCALE GENOMIC DNA]</scope>
    <source>
        <strain evidence="3 4">AF31-21AC</strain>
    </source>
</reference>
<organism evidence="3 4">
    <name type="scientific">Roseburia intestinalis</name>
    <dbReference type="NCBI Taxonomy" id="166486"/>
    <lineage>
        <taxon>Bacteria</taxon>
        <taxon>Bacillati</taxon>
        <taxon>Bacillota</taxon>
        <taxon>Clostridia</taxon>
        <taxon>Lachnospirales</taxon>
        <taxon>Lachnospiraceae</taxon>
        <taxon>Roseburia</taxon>
    </lineage>
</organism>
<dbReference type="InterPro" id="IPR042047">
    <property type="entry name" value="SleB_dom1"/>
</dbReference>
<gene>
    <name evidence="3" type="ORF">DWZ31_14970</name>
</gene>
<accession>A0A415TQT5</accession>
<proteinExistence type="predicted"/>
<keyword evidence="3" id="KW-0378">Hydrolase</keyword>
<dbReference type="Gene3D" id="1.10.10.2520">
    <property type="entry name" value="Cell wall hydrolase SleB, domain 1"/>
    <property type="match status" value="1"/>
</dbReference>
<dbReference type="AlphaFoldDB" id="A0A415TQT5"/>
<keyword evidence="1" id="KW-0732">Signal</keyword>
<feature type="signal peptide" evidence="1">
    <location>
        <begin position="1"/>
        <end position="20"/>
    </location>
</feature>
<dbReference type="GO" id="GO:0016787">
    <property type="term" value="F:hydrolase activity"/>
    <property type="evidence" value="ECO:0007669"/>
    <property type="project" value="UniProtKB-KW"/>
</dbReference>
<dbReference type="Pfam" id="PF07486">
    <property type="entry name" value="Hydrolase_2"/>
    <property type="match status" value="1"/>
</dbReference>
<evidence type="ECO:0000259" key="2">
    <source>
        <dbReference type="Pfam" id="PF07486"/>
    </source>
</evidence>
<protein>
    <submittedName>
        <fullName evidence="3">Cell wall hydrolase</fullName>
    </submittedName>
</protein>
<comment type="caution">
    <text evidence="3">The sequence shown here is derived from an EMBL/GenBank/DDBJ whole genome shotgun (WGS) entry which is preliminary data.</text>
</comment>
<dbReference type="Proteomes" id="UP000283586">
    <property type="component" value="Unassembled WGS sequence"/>
</dbReference>
<evidence type="ECO:0000256" key="1">
    <source>
        <dbReference type="SAM" id="SignalP"/>
    </source>
</evidence>
<feature type="chain" id="PRO_5019115713" evidence="1">
    <location>
        <begin position="21"/>
        <end position="239"/>
    </location>
</feature>
<dbReference type="RefSeq" id="WP_118489165.1">
    <property type="nucleotide sequence ID" value="NZ_JAQEFF010000002.1"/>
</dbReference>
<dbReference type="InterPro" id="IPR011105">
    <property type="entry name" value="Cell_wall_hydrolase_SleB"/>
</dbReference>
<dbReference type="EMBL" id="QRQN01000020">
    <property type="protein sequence ID" value="RHN05378.1"/>
    <property type="molecule type" value="Genomic_DNA"/>
</dbReference>
<name>A0A415TQT5_9FIRM</name>